<dbReference type="InterPro" id="IPR000064">
    <property type="entry name" value="NLP_P60_dom"/>
</dbReference>
<name>A0A1H3FKS3_9RHOB</name>
<dbReference type="OrthoDB" id="9813368at2"/>
<dbReference type="RefSeq" id="WP_089878537.1">
    <property type="nucleotide sequence ID" value="NZ_FNPF01000001.1"/>
</dbReference>
<sequence length="275" mass="29037">MSDRRLTPANERVAAASLRGRVDAPRYVEGSAAGVTAPVVDLCAAPGGPRDRQLLAGAAVTVFEREADWAFVQSEDDGYVGYVKATSLGTTCAPTHRVTARATHVYPRADIKSPEGVALPMGARVAVLTRHGRFAETAHGFVPAAHLSPLDERAADPVEVAERLVGTPYLWGGNSAFGIDCSGLVQLALALCGRSCPGDSDLQERALGETQPPGTPARRGDLLFWKGHVAWVADPDTILHANVHHMAVAYEAREGAIARIEAQGDGAVTRHARLA</sequence>
<dbReference type="PANTHER" id="PTHR47359">
    <property type="entry name" value="PEPTIDOGLYCAN DL-ENDOPEPTIDASE CWLO"/>
    <property type="match status" value="1"/>
</dbReference>
<dbReference type="Gene3D" id="3.90.1720.10">
    <property type="entry name" value="endopeptidase domain like (from Nostoc punctiforme)"/>
    <property type="match status" value="1"/>
</dbReference>
<evidence type="ECO:0000259" key="5">
    <source>
        <dbReference type="PROSITE" id="PS51935"/>
    </source>
</evidence>
<evidence type="ECO:0000256" key="4">
    <source>
        <dbReference type="ARBA" id="ARBA00022807"/>
    </source>
</evidence>
<evidence type="ECO:0000313" key="6">
    <source>
        <dbReference type="EMBL" id="SDX90968.1"/>
    </source>
</evidence>
<dbReference type="GO" id="GO:0006508">
    <property type="term" value="P:proteolysis"/>
    <property type="evidence" value="ECO:0007669"/>
    <property type="project" value="UniProtKB-KW"/>
</dbReference>
<dbReference type="AlphaFoldDB" id="A0A1H3FKS3"/>
<dbReference type="GO" id="GO:0008234">
    <property type="term" value="F:cysteine-type peptidase activity"/>
    <property type="evidence" value="ECO:0007669"/>
    <property type="project" value="UniProtKB-KW"/>
</dbReference>
<keyword evidence="3" id="KW-0378">Hydrolase</keyword>
<evidence type="ECO:0000256" key="1">
    <source>
        <dbReference type="ARBA" id="ARBA00007074"/>
    </source>
</evidence>
<organism evidence="6 7">
    <name type="scientific">Citreimonas salinaria</name>
    <dbReference type="NCBI Taxonomy" id="321339"/>
    <lineage>
        <taxon>Bacteria</taxon>
        <taxon>Pseudomonadati</taxon>
        <taxon>Pseudomonadota</taxon>
        <taxon>Alphaproteobacteria</taxon>
        <taxon>Rhodobacterales</taxon>
        <taxon>Roseobacteraceae</taxon>
        <taxon>Citreimonas</taxon>
    </lineage>
</organism>
<feature type="domain" description="NlpC/P60" evidence="5">
    <location>
        <begin position="151"/>
        <end position="275"/>
    </location>
</feature>
<keyword evidence="4" id="KW-0788">Thiol protease</keyword>
<evidence type="ECO:0000313" key="7">
    <source>
        <dbReference type="Proteomes" id="UP000199286"/>
    </source>
</evidence>
<proteinExistence type="inferred from homology"/>
<dbReference type="SUPFAM" id="SSF54001">
    <property type="entry name" value="Cysteine proteinases"/>
    <property type="match status" value="1"/>
</dbReference>
<reference evidence="6 7" key="1">
    <citation type="submission" date="2016-10" db="EMBL/GenBank/DDBJ databases">
        <authorList>
            <person name="de Groot N.N."/>
        </authorList>
    </citation>
    <scope>NUCLEOTIDE SEQUENCE [LARGE SCALE GENOMIC DNA]</scope>
    <source>
        <strain evidence="6 7">DSM 26880</strain>
    </source>
</reference>
<dbReference type="EMBL" id="FNPF01000001">
    <property type="protein sequence ID" value="SDX90968.1"/>
    <property type="molecule type" value="Genomic_DNA"/>
</dbReference>
<dbReference type="PROSITE" id="PS51935">
    <property type="entry name" value="NLPC_P60"/>
    <property type="match status" value="1"/>
</dbReference>
<dbReference type="InterPro" id="IPR051794">
    <property type="entry name" value="PG_Endopeptidase_C40"/>
</dbReference>
<dbReference type="PANTHER" id="PTHR47359:SF3">
    <property type="entry name" value="NLP_P60 DOMAIN-CONTAINING PROTEIN-RELATED"/>
    <property type="match status" value="1"/>
</dbReference>
<gene>
    <name evidence="6" type="ORF">SAMN05444340_101473</name>
</gene>
<dbReference type="STRING" id="321339.SAMN05444340_101473"/>
<evidence type="ECO:0000256" key="2">
    <source>
        <dbReference type="ARBA" id="ARBA00022670"/>
    </source>
</evidence>
<comment type="similarity">
    <text evidence="1">Belongs to the peptidase C40 family.</text>
</comment>
<dbReference type="Pfam" id="PF00877">
    <property type="entry name" value="NLPC_P60"/>
    <property type="match status" value="1"/>
</dbReference>
<evidence type="ECO:0000256" key="3">
    <source>
        <dbReference type="ARBA" id="ARBA00022801"/>
    </source>
</evidence>
<dbReference type="Proteomes" id="UP000199286">
    <property type="component" value="Unassembled WGS sequence"/>
</dbReference>
<dbReference type="Pfam" id="PF18348">
    <property type="entry name" value="SH3_16"/>
    <property type="match status" value="1"/>
</dbReference>
<dbReference type="InterPro" id="IPR041382">
    <property type="entry name" value="SH3_16"/>
</dbReference>
<keyword evidence="2" id="KW-0645">Protease</keyword>
<accession>A0A1H3FKS3</accession>
<protein>
    <submittedName>
        <fullName evidence="6">NlpC/P60 family protein</fullName>
    </submittedName>
</protein>
<keyword evidence="7" id="KW-1185">Reference proteome</keyword>
<dbReference type="InterPro" id="IPR038765">
    <property type="entry name" value="Papain-like_cys_pep_sf"/>
</dbReference>